<accession>A0A9Q3ZT69</accession>
<dbReference type="Proteomes" id="UP000814207">
    <property type="component" value="Unassembled WGS sequence"/>
</dbReference>
<reference evidence="1" key="1">
    <citation type="submission" date="2019-11" db="EMBL/GenBank/DDBJ databases">
        <title>Epiphytic Pseudomonas syringae from cherry orchards.</title>
        <authorList>
            <person name="Hulin M.T."/>
        </authorList>
    </citation>
    <scope>NUCLEOTIDE SEQUENCE</scope>
    <source>
        <strain evidence="1">PA-6-9A</strain>
    </source>
</reference>
<evidence type="ECO:0000313" key="2">
    <source>
        <dbReference type="Proteomes" id="UP000814207"/>
    </source>
</evidence>
<evidence type="ECO:0000313" key="1">
    <source>
        <dbReference type="EMBL" id="MCF5061945.1"/>
    </source>
</evidence>
<sequence>MEAAQEVNNALAPMSDEDAAFMVEHHEVVRGFLVESSTAVGMGSSMVSKHLGDIEKTLTNLERLHLETFQQHGKLQGAEFFAERKILLNQLDNGLGPLVRKGVGIPDHPKLKSAMGISSRSLVHHWKKAGVSGGIPGYATHIQGVARASRYMKVGGFVGIGLGASASALKVKETCRVGTATECNKVKVTEGGSFVASVGGGAVGAYLGTLAAAPVCIAIGVGTFGIGGLVCGVVVVGAGAAIGGNAGAGIGGKLGEVVYEGVV</sequence>
<proteinExistence type="predicted"/>
<dbReference type="AlphaFoldDB" id="A0A9Q3ZT69"/>
<organism evidence="1 2">
    <name type="scientific">Pseudomonas syringae</name>
    <dbReference type="NCBI Taxonomy" id="317"/>
    <lineage>
        <taxon>Bacteria</taxon>
        <taxon>Pseudomonadati</taxon>
        <taxon>Pseudomonadota</taxon>
        <taxon>Gammaproteobacteria</taxon>
        <taxon>Pseudomonadales</taxon>
        <taxon>Pseudomonadaceae</taxon>
        <taxon>Pseudomonas</taxon>
    </lineage>
</organism>
<comment type="caution">
    <text evidence="1">The sequence shown here is derived from an EMBL/GenBank/DDBJ whole genome shotgun (WGS) entry which is preliminary data.</text>
</comment>
<name>A0A9Q3ZT69_PSESX</name>
<gene>
    <name evidence="1" type="ORF">GIW73_03085</name>
</gene>
<dbReference type="EMBL" id="WKEU01000006">
    <property type="protein sequence ID" value="MCF5061945.1"/>
    <property type="molecule type" value="Genomic_DNA"/>
</dbReference>
<protein>
    <submittedName>
        <fullName evidence="1">Uncharacterized protein</fullName>
    </submittedName>
</protein>